<name>A0AAW0PQG3_9GOBI</name>
<evidence type="ECO:0000313" key="8">
    <source>
        <dbReference type="EMBL" id="KAK7934322.1"/>
    </source>
</evidence>
<keyword evidence="2 6" id="KW-0732">Signal</keyword>
<dbReference type="Proteomes" id="UP001460270">
    <property type="component" value="Unassembled WGS sequence"/>
</dbReference>
<organism evidence="8 9">
    <name type="scientific">Mugilogobius chulae</name>
    <name type="common">yellowstripe goby</name>
    <dbReference type="NCBI Taxonomy" id="88201"/>
    <lineage>
        <taxon>Eukaryota</taxon>
        <taxon>Metazoa</taxon>
        <taxon>Chordata</taxon>
        <taxon>Craniata</taxon>
        <taxon>Vertebrata</taxon>
        <taxon>Euteleostomi</taxon>
        <taxon>Actinopterygii</taxon>
        <taxon>Neopterygii</taxon>
        <taxon>Teleostei</taxon>
        <taxon>Neoteleostei</taxon>
        <taxon>Acanthomorphata</taxon>
        <taxon>Gobiaria</taxon>
        <taxon>Gobiiformes</taxon>
        <taxon>Gobioidei</taxon>
        <taxon>Gobiidae</taxon>
        <taxon>Gobionellinae</taxon>
        <taxon>Mugilogobius</taxon>
    </lineage>
</organism>
<proteinExistence type="predicted"/>
<sequence>MKGTFLLVLLLKCFHQNNGCAVESAILICPTIPANFPSGSEVKTFLLVTTDLGEINSTVFHHDIMASVTSVIFKGVGITSIAEGAFSSFFNLSRLVLDRNKLTAINYKWLGRPDTLTELTASENQISVLSGVMLEELTNLNKLDLRRNQISSIHPHTFSNLAALTLLDLSDNNLTHLTSEMFSPLRITSMCLQGNRWHCSCDAQDFLKFIMDLKNKALLVRPYNVTCASPLLVRGQPVWNVSECRTPTSEGPRPTNAALTTSPGLNVTRPTTDKITPFNPRTTHNIDSTSALHHPPSYTTNIVLMLITVIVVLCVILLFVIILALLYRRKRKRKRVAPRDQSKLVTVEKDHYKAEVAEHMRWDKETPAPTSLTGARAKSANAILFTSPFGISGDFHVEPALMDKGENQRGGAGEAEVL</sequence>
<keyword evidence="5" id="KW-1133">Transmembrane helix</keyword>
<evidence type="ECO:0000256" key="1">
    <source>
        <dbReference type="ARBA" id="ARBA00022614"/>
    </source>
</evidence>
<dbReference type="EMBL" id="JBBPFD010000003">
    <property type="protein sequence ID" value="KAK7934322.1"/>
    <property type="molecule type" value="Genomic_DNA"/>
</dbReference>
<reference evidence="9" key="1">
    <citation type="submission" date="2024-04" db="EMBL/GenBank/DDBJ databases">
        <title>Salinicola lusitanus LLJ914,a marine bacterium isolated from the Okinawa Trough.</title>
        <authorList>
            <person name="Li J."/>
        </authorList>
    </citation>
    <scope>NUCLEOTIDE SEQUENCE [LARGE SCALE GENOMIC DNA]</scope>
</reference>
<accession>A0AAW0PQG3</accession>
<comment type="caution">
    <text evidence="8">The sequence shown here is derived from an EMBL/GenBank/DDBJ whole genome shotgun (WGS) entry which is preliminary data.</text>
</comment>
<keyword evidence="9" id="KW-1185">Reference proteome</keyword>
<keyword evidence="5" id="KW-0812">Transmembrane</keyword>
<evidence type="ECO:0000256" key="3">
    <source>
        <dbReference type="ARBA" id="ARBA00022737"/>
    </source>
</evidence>
<evidence type="ECO:0000259" key="7">
    <source>
        <dbReference type="SMART" id="SM00082"/>
    </source>
</evidence>
<feature type="domain" description="LRRCT" evidence="7">
    <location>
        <begin position="195"/>
        <end position="245"/>
    </location>
</feature>
<dbReference type="AlphaFoldDB" id="A0AAW0PQG3"/>
<dbReference type="InterPro" id="IPR003591">
    <property type="entry name" value="Leu-rich_rpt_typical-subtyp"/>
</dbReference>
<dbReference type="SMART" id="SM00369">
    <property type="entry name" value="LRR_TYP"/>
    <property type="match status" value="3"/>
</dbReference>
<evidence type="ECO:0000313" key="9">
    <source>
        <dbReference type="Proteomes" id="UP001460270"/>
    </source>
</evidence>
<dbReference type="InterPro" id="IPR032675">
    <property type="entry name" value="LRR_dom_sf"/>
</dbReference>
<dbReference type="PANTHER" id="PTHR24366">
    <property type="entry name" value="IG(IMMUNOGLOBULIN) AND LRR(LEUCINE RICH REPEAT) DOMAINS"/>
    <property type="match status" value="1"/>
</dbReference>
<dbReference type="Pfam" id="PF13855">
    <property type="entry name" value="LRR_8"/>
    <property type="match status" value="1"/>
</dbReference>
<evidence type="ECO:0000256" key="2">
    <source>
        <dbReference type="ARBA" id="ARBA00022729"/>
    </source>
</evidence>
<keyword evidence="1" id="KW-0433">Leucine-rich repeat</keyword>
<protein>
    <recommendedName>
        <fullName evidence="7">LRRCT domain-containing protein</fullName>
    </recommendedName>
</protein>
<feature type="transmembrane region" description="Helical" evidence="5">
    <location>
        <begin position="302"/>
        <end position="327"/>
    </location>
</feature>
<feature type="chain" id="PRO_5043923175" description="LRRCT domain-containing protein" evidence="6">
    <location>
        <begin position="20"/>
        <end position="418"/>
    </location>
</feature>
<feature type="signal peptide" evidence="6">
    <location>
        <begin position="1"/>
        <end position="19"/>
    </location>
</feature>
<evidence type="ECO:0000256" key="4">
    <source>
        <dbReference type="SAM" id="MobiDB-lite"/>
    </source>
</evidence>
<evidence type="ECO:0000256" key="6">
    <source>
        <dbReference type="SAM" id="SignalP"/>
    </source>
</evidence>
<dbReference type="PROSITE" id="PS51450">
    <property type="entry name" value="LRR"/>
    <property type="match status" value="2"/>
</dbReference>
<feature type="region of interest" description="Disordered" evidence="4">
    <location>
        <begin position="245"/>
        <end position="281"/>
    </location>
</feature>
<dbReference type="PANTHER" id="PTHR24366:SF96">
    <property type="entry name" value="LEUCINE RICH REPEAT CONTAINING 53"/>
    <property type="match status" value="1"/>
</dbReference>
<dbReference type="SUPFAM" id="SSF52058">
    <property type="entry name" value="L domain-like"/>
    <property type="match status" value="1"/>
</dbReference>
<evidence type="ECO:0000256" key="5">
    <source>
        <dbReference type="SAM" id="Phobius"/>
    </source>
</evidence>
<keyword evidence="5" id="KW-0472">Membrane</keyword>
<feature type="compositionally biased region" description="Polar residues" evidence="4">
    <location>
        <begin position="257"/>
        <end position="281"/>
    </location>
</feature>
<dbReference type="InterPro" id="IPR000483">
    <property type="entry name" value="Cys-rich_flank_reg_C"/>
</dbReference>
<gene>
    <name evidence="8" type="ORF">WMY93_005218</name>
</gene>
<dbReference type="Gene3D" id="3.80.10.10">
    <property type="entry name" value="Ribonuclease Inhibitor"/>
    <property type="match status" value="1"/>
</dbReference>
<dbReference type="SMART" id="SM00082">
    <property type="entry name" value="LRRCT"/>
    <property type="match status" value="1"/>
</dbReference>
<dbReference type="InterPro" id="IPR001611">
    <property type="entry name" value="Leu-rich_rpt"/>
</dbReference>
<keyword evidence="3" id="KW-0677">Repeat</keyword>